<dbReference type="InterPro" id="IPR003280">
    <property type="entry name" value="2pore_dom_K_chnl"/>
</dbReference>
<feature type="transmembrane region" description="Helical" evidence="10">
    <location>
        <begin position="191"/>
        <end position="209"/>
    </location>
</feature>
<dbReference type="AlphaFoldDB" id="A0A7S3YWS4"/>
<evidence type="ECO:0000313" key="12">
    <source>
        <dbReference type="EMBL" id="CAE0664492.1"/>
    </source>
</evidence>
<dbReference type="SUPFAM" id="SSF81324">
    <property type="entry name" value="Voltage-gated potassium channels"/>
    <property type="match status" value="2"/>
</dbReference>
<dbReference type="EMBL" id="HBIV01022368">
    <property type="protein sequence ID" value="CAE0664492.1"/>
    <property type="molecule type" value="Transcribed_RNA"/>
</dbReference>
<dbReference type="Pfam" id="PF07885">
    <property type="entry name" value="Ion_trans_2"/>
    <property type="match status" value="2"/>
</dbReference>
<keyword evidence="3 8" id="KW-0812">Transmembrane</keyword>
<evidence type="ECO:0000256" key="5">
    <source>
        <dbReference type="ARBA" id="ARBA00023065"/>
    </source>
</evidence>
<reference evidence="12" key="1">
    <citation type="submission" date="2021-01" db="EMBL/GenBank/DDBJ databases">
        <authorList>
            <person name="Corre E."/>
            <person name="Pelletier E."/>
            <person name="Niang G."/>
            <person name="Scheremetjew M."/>
            <person name="Finn R."/>
            <person name="Kale V."/>
            <person name="Holt S."/>
            <person name="Cochrane G."/>
            <person name="Meng A."/>
            <person name="Brown T."/>
            <person name="Cohen L."/>
        </authorList>
    </citation>
    <scope>NUCLEOTIDE SEQUENCE</scope>
    <source>
        <strain evidence="12">CCCM811</strain>
    </source>
</reference>
<keyword evidence="2 8" id="KW-0813">Transport</keyword>
<name>A0A7S3YWS4_9EUKA</name>
<evidence type="ECO:0000256" key="8">
    <source>
        <dbReference type="RuleBase" id="RU003857"/>
    </source>
</evidence>
<sequence length="332" mass="35740">MSIEMQSVELGNPALDGKNGTQRTQSTVDKRGVLNKSNEGFAREVKPQAINTRTLAIAGLVVVTYFVIGIGAMSGLEGWSTLDSVYFAMATASTVGYGDRTPTSDGSKVFVAFYALVGVAFAASGLGVLFDSFMEAQERATIKALQSIRDNRGVNPYATLNGPALDASEGANEVQPNALYKTLSRGVCTSNWCIVALHVLIGMLVFQAIEKVRYVDAFYWAAITTLTVGYGDVTPKTEGGKAFAIFFMIASLLIVTRVVGKFMESYTTRREARRRKVLIRTLFRDAFERKGDPAGGAESKQAPTVDHAVKRAVSDDPYDTVVVGGAKIISEV</sequence>
<gene>
    <name evidence="12" type="ORF">LGLO00237_LOCUS16095</name>
</gene>
<evidence type="ECO:0000256" key="7">
    <source>
        <dbReference type="ARBA" id="ARBA00023303"/>
    </source>
</evidence>
<dbReference type="GO" id="GO:0005886">
    <property type="term" value="C:plasma membrane"/>
    <property type="evidence" value="ECO:0007669"/>
    <property type="project" value="TreeGrafter"/>
</dbReference>
<feature type="domain" description="Potassium channel" evidence="11">
    <location>
        <begin position="64"/>
        <end position="132"/>
    </location>
</feature>
<evidence type="ECO:0000256" key="10">
    <source>
        <dbReference type="SAM" id="Phobius"/>
    </source>
</evidence>
<evidence type="ECO:0000256" key="4">
    <source>
        <dbReference type="ARBA" id="ARBA00022989"/>
    </source>
</evidence>
<proteinExistence type="inferred from homology"/>
<comment type="similarity">
    <text evidence="8">Belongs to the two pore domain potassium channel (TC 1.A.1.8) family.</text>
</comment>
<dbReference type="GO" id="GO:0022841">
    <property type="term" value="F:potassium ion leak channel activity"/>
    <property type="evidence" value="ECO:0007669"/>
    <property type="project" value="TreeGrafter"/>
</dbReference>
<feature type="transmembrane region" description="Helical" evidence="10">
    <location>
        <begin position="55"/>
        <end position="76"/>
    </location>
</feature>
<dbReference type="PRINTS" id="PR01333">
    <property type="entry name" value="2POREKCHANEL"/>
</dbReference>
<keyword evidence="7 8" id="KW-0407">Ion channel</keyword>
<feature type="domain" description="Potassium channel" evidence="11">
    <location>
        <begin position="196"/>
        <end position="264"/>
    </location>
</feature>
<comment type="subcellular location">
    <subcellularLocation>
        <location evidence="1">Membrane</location>
        <topology evidence="1">Multi-pass membrane protein</topology>
    </subcellularLocation>
</comment>
<dbReference type="InterPro" id="IPR013099">
    <property type="entry name" value="K_chnl_dom"/>
</dbReference>
<dbReference type="GO" id="GO:0030322">
    <property type="term" value="P:stabilization of membrane potential"/>
    <property type="evidence" value="ECO:0007669"/>
    <property type="project" value="TreeGrafter"/>
</dbReference>
<keyword evidence="5 8" id="KW-0406">Ion transport</keyword>
<evidence type="ECO:0000256" key="6">
    <source>
        <dbReference type="ARBA" id="ARBA00023136"/>
    </source>
</evidence>
<feature type="transmembrane region" description="Helical" evidence="10">
    <location>
        <begin position="109"/>
        <end position="130"/>
    </location>
</feature>
<dbReference type="GO" id="GO:0015271">
    <property type="term" value="F:outward rectifier potassium channel activity"/>
    <property type="evidence" value="ECO:0007669"/>
    <property type="project" value="TreeGrafter"/>
</dbReference>
<feature type="transmembrane region" description="Helical" evidence="10">
    <location>
        <begin position="242"/>
        <end position="260"/>
    </location>
</feature>
<keyword evidence="6 10" id="KW-0472">Membrane</keyword>
<dbReference type="PANTHER" id="PTHR11003:SF291">
    <property type="entry name" value="IP11374P"/>
    <property type="match status" value="1"/>
</dbReference>
<feature type="region of interest" description="Disordered" evidence="9">
    <location>
        <begin position="11"/>
        <end position="30"/>
    </location>
</feature>
<protein>
    <recommendedName>
        <fullName evidence="11">Potassium channel domain-containing protein</fullName>
    </recommendedName>
</protein>
<dbReference type="PANTHER" id="PTHR11003">
    <property type="entry name" value="POTASSIUM CHANNEL, SUBFAMILY K"/>
    <property type="match status" value="1"/>
</dbReference>
<evidence type="ECO:0000256" key="3">
    <source>
        <dbReference type="ARBA" id="ARBA00022692"/>
    </source>
</evidence>
<dbReference type="Gene3D" id="1.10.287.70">
    <property type="match status" value="2"/>
</dbReference>
<evidence type="ECO:0000256" key="9">
    <source>
        <dbReference type="SAM" id="MobiDB-lite"/>
    </source>
</evidence>
<keyword evidence="4 10" id="KW-1133">Transmembrane helix</keyword>
<organism evidence="12">
    <name type="scientific">Lotharella globosa</name>
    <dbReference type="NCBI Taxonomy" id="91324"/>
    <lineage>
        <taxon>Eukaryota</taxon>
        <taxon>Sar</taxon>
        <taxon>Rhizaria</taxon>
        <taxon>Cercozoa</taxon>
        <taxon>Chlorarachniophyceae</taxon>
        <taxon>Lotharella</taxon>
    </lineage>
</organism>
<evidence type="ECO:0000259" key="11">
    <source>
        <dbReference type="Pfam" id="PF07885"/>
    </source>
</evidence>
<accession>A0A7S3YWS4</accession>
<evidence type="ECO:0000256" key="2">
    <source>
        <dbReference type="ARBA" id="ARBA00022448"/>
    </source>
</evidence>
<evidence type="ECO:0000256" key="1">
    <source>
        <dbReference type="ARBA" id="ARBA00004141"/>
    </source>
</evidence>